<accession>A0A179FW33</accession>
<evidence type="ECO:0000313" key="1">
    <source>
        <dbReference type="EMBL" id="OAQ69812.1"/>
    </source>
</evidence>
<gene>
    <name evidence="1" type="ORF">VFPPC_15490</name>
</gene>
<proteinExistence type="predicted"/>
<reference evidence="1 2" key="1">
    <citation type="journal article" date="2016" name="PLoS Pathog.">
        <title>Biosynthesis of antibiotic leucinostatins in bio-control fungus Purpureocillium lilacinum and their inhibition on phytophthora revealed by genome mining.</title>
        <authorList>
            <person name="Wang G."/>
            <person name="Liu Z."/>
            <person name="Lin R."/>
            <person name="Li E."/>
            <person name="Mao Z."/>
            <person name="Ling J."/>
            <person name="Yang Y."/>
            <person name="Yin W.B."/>
            <person name="Xie B."/>
        </authorList>
    </citation>
    <scope>NUCLEOTIDE SEQUENCE [LARGE SCALE GENOMIC DNA]</scope>
    <source>
        <strain evidence="1">170</strain>
    </source>
</reference>
<organism evidence="1 2">
    <name type="scientific">Pochonia chlamydosporia 170</name>
    <dbReference type="NCBI Taxonomy" id="1380566"/>
    <lineage>
        <taxon>Eukaryota</taxon>
        <taxon>Fungi</taxon>
        <taxon>Dikarya</taxon>
        <taxon>Ascomycota</taxon>
        <taxon>Pezizomycotina</taxon>
        <taxon>Sordariomycetes</taxon>
        <taxon>Hypocreomycetidae</taxon>
        <taxon>Hypocreales</taxon>
        <taxon>Clavicipitaceae</taxon>
        <taxon>Pochonia</taxon>
    </lineage>
</organism>
<dbReference type="AlphaFoldDB" id="A0A179FW33"/>
<dbReference type="Proteomes" id="UP000078397">
    <property type="component" value="Unassembled WGS sequence"/>
</dbReference>
<sequence>MRRFLRQVLARLPLHIMTIDGAATNRQVRHPSFVLGAHRFCRGLLVSECSSRACCRVAVIVGRRILLLAIMRWYITASADWGAIAFGCSTPLRRKRFTKSQ</sequence>
<dbReference type="EMBL" id="LSBJ02000002">
    <property type="protein sequence ID" value="OAQ69812.1"/>
    <property type="molecule type" value="Genomic_DNA"/>
</dbReference>
<dbReference type="KEGG" id="pchm:VFPPC_15490"/>
<comment type="caution">
    <text evidence="1">The sequence shown here is derived from an EMBL/GenBank/DDBJ whole genome shotgun (WGS) entry which is preliminary data.</text>
</comment>
<keyword evidence="2" id="KW-1185">Reference proteome</keyword>
<name>A0A179FW33_METCM</name>
<protein>
    <submittedName>
        <fullName evidence="1">Uncharacterized protein</fullName>
    </submittedName>
</protein>
<evidence type="ECO:0000313" key="2">
    <source>
        <dbReference type="Proteomes" id="UP000078397"/>
    </source>
</evidence>
<dbReference type="RefSeq" id="XP_018146349.1">
    <property type="nucleotide sequence ID" value="XM_018293243.1"/>
</dbReference>
<dbReference type="GeneID" id="28857237"/>